<feature type="domain" description="Telomere-associated protein Rif1 N-terminal" evidence="7">
    <location>
        <begin position="2"/>
        <end position="130"/>
    </location>
</feature>
<comment type="subcellular location">
    <subcellularLocation>
        <location evidence="2">Chromosome</location>
        <location evidence="2">Telomere</location>
    </subcellularLocation>
    <subcellularLocation>
        <location evidence="1">Nucleus</location>
    </subcellularLocation>
</comment>
<comment type="caution">
    <text evidence="8">The sequence shown here is derived from an EMBL/GenBank/DDBJ whole genome shotgun (WGS) entry which is preliminary data.</text>
</comment>
<dbReference type="PANTHER" id="PTHR22928">
    <property type="entry name" value="TELOMERE-ASSOCIATED PROTEIN RIF1"/>
    <property type="match status" value="1"/>
</dbReference>
<protein>
    <recommendedName>
        <fullName evidence="7">Telomere-associated protein Rif1 N-terminal domain-containing protein</fullName>
    </recommendedName>
</protein>
<gene>
    <name evidence="8" type="primary">ga00847</name>
    <name evidence="9" type="synonym">ga01534</name>
    <name evidence="8" type="ORF">PR202_ga00847</name>
    <name evidence="9" type="ORF">PR202_ga01534</name>
</gene>
<evidence type="ECO:0000256" key="4">
    <source>
        <dbReference type="ARBA" id="ARBA00022895"/>
    </source>
</evidence>
<dbReference type="GO" id="GO:0005634">
    <property type="term" value="C:nucleus"/>
    <property type="evidence" value="ECO:0007669"/>
    <property type="project" value="UniProtKB-SubCell"/>
</dbReference>
<dbReference type="Proteomes" id="UP001054889">
    <property type="component" value="Unassembled WGS sequence"/>
</dbReference>
<evidence type="ECO:0000313" key="9">
    <source>
        <dbReference type="EMBL" id="GJM85738.1"/>
    </source>
</evidence>
<reference evidence="8" key="2">
    <citation type="submission" date="2021-12" db="EMBL/GenBank/DDBJ databases">
        <title>Resequencing data analysis of finger millet.</title>
        <authorList>
            <person name="Hatakeyama M."/>
            <person name="Aluri S."/>
            <person name="Balachadran M.T."/>
            <person name="Sivarajan S.R."/>
            <person name="Poveda L."/>
            <person name="Shimizu-Inatsugi R."/>
            <person name="Schlapbach R."/>
            <person name="Sreeman S.M."/>
            <person name="Shimizu K.K."/>
        </authorList>
    </citation>
    <scope>NUCLEOTIDE SEQUENCE</scope>
</reference>
<dbReference type="InterPro" id="IPR022031">
    <property type="entry name" value="Rif1_N"/>
</dbReference>
<dbReference type="PANTHER" id="PTHR22928:SF3">
    <property type="entry name" value="TELOMERE-ASSOCIATED PROTEIN RIF1"/>
    <property type="match status" value="1"/>
</dbReference>
<dbReference type="EMBL" id="BQKI01000001">
    <property type="protein sequence ID" value="GJM85738.1"/>
    <property type="molecule type" value="Genomic_DNA"/>
</dbReference>
<keyword evidence="5" id="KW-0539">Nucleus</keyword>
<keyword evidence="10" id="KW-1185">Reference proteome</keyword>
<evidence type="ECO:0000313" key="10">
    <source>
        <dbReference type="Proteomes" id="UP001054889"/>
    </source>
</evidence>
<dbReference type="AlphaFoldDB" id="A0AAV5BFC7"/>
<dbReference type="GO" id="GO:0000781">
    <property type="term" value="C:chromosome, telomeric region"/>
    <property type="evidence" value="ECO:0007669"/>
    <property type="project" value="UniProtKB-SubCell"/>
</dbReference>
<evidence type="ECO:0000256" key="2">
    <source>
        <dbReference type="ARBA" id="ARBA00004574"/>
    </source>
</evidence>
<keyword evidence="6" id="KW-0131">Cell cycle</keyword>
<evidence type="ECO:0000259" key="7">
    <source>
        <dbReference type="Pfam" id="PF12231"/>
    </source>
</evidence>
<evidence type="ECO:0000256" key="6">
    <source>
        <dbReference type="ARBA" id="ARBA00023306"/>
    </source>
</evidence>
<evidence type="ECO:0000256" key="5">
    <source>
        <dbReference type="ARBA" id="ARBA00023242"/>
    </source>
</evidence>
<organism evidence="8 10">
    <name type="scientific">Eleusine coracana subsp. coracana</name>
    <dbReference type="NCBI Taxonomy" id="191504"/>
    <lineage>
        <taxon>Eukaryota</taxon>
        <taxon>Viridiplantae</taxon>
        <taxon>Streptophyta</taxon>
        <taxon>Embryophyta</taxon>
        <taxon>Tracheophyta</taxon>
        <taxon>Spermatophyta</taxon>
        <taxon>Magnoliopsida</taxon>
        <taxon>Liliopsida</taxon>
        <taxon>Poales</taxon>
        <taxon>Poaceae</taxon>
        <taxon>PACMAD clade</taxon>
        <taxon>Chloridoideae</taxon>
        <taxon>Cynodonteae</taxon>
        <taxon>Eleusininae</taxon>
        <taxon>Eleusine</taxon>
    </lineage>
</organism>
<keyword evidence="4" id="KW-0779">Telomere</keyword>
<sequence length="443" mass="50316">MKLAEQSPQRMRELSSLWVPPIYPRLLSADKPERDMAERCLIKVSSVLLPPQPLLAKIVASDLERQLLSCMMNMLDDPFKKVQAVNSWGWIISFLGSSAVSNRPLLNKLLKVPEQMFIDHDLQVQLATMVSKTISRIFRLLLQGITTEPKAQLAFAQIPLICTAYNKNGFNNIQAFHDICRFMKLSSFGLKANPTGRHQVTNRVFKFLSASVGNFILKKDILLLVEIIGDQLFEWLSLAGTYYCEMQQGGTIYQLERLWIKIVERLKMSQLINDDSFFSHQKLLQAALNHPHHPILTATASVWRPATSSSQQHPACLASKLDELLNHRPKDLDNLGHANKIVHERIDVSRRFALPLPEKRTTPSNETEDEVNGGILKISVGLGRKRLKITKYPTKPKEFGKNVAQFGSPSPRKDTTNVFSPCCMESKVCRKPELILEMLKRQR</sequence>
<proteinExistence type="predicted"/>
<reference evidence="8" key="1">
    <citation type="journal article" date="2018" name="DNA Res.">
        <title>Multiple hybrid de novo genome assembly of finger millet, an orphan allotetraploid crop.</title>
        <authorList>
            <person name="Hatakeyama M."/>
            <person name="Aluri S."/>
            <person name="Balachadran M.T."/>
            <person name="Sivarajan S.R."/>
            <person name="Patrignani A."/>
            <person name="Gruter S."/>
            <person name="Poveda L."/>
            <person name="Shimizu-Inatsugi R."/>
            <person name="Baeten J."/>
            <person name="Francoijs K.J."/>
            <person name="Nataraja K.N."/>
            <person name="Reddy Y.A.N."/>
            <person name="Phadnis S."/>
            <person name="Ravikumar R.L."/>
            <person name="Schlapbach R."/>
            <person name="Sreeman S.M."/>
            <person name="Shimizu K.K."/>
        </authorList>
    </citation>
    <scope>NUCLEOTIDE SEQUENCE</scope>
</reference>
<dbReference type="EMBL" id="BQKI01000001">
    <property type="protein sequence ID" value="GJM85110.1"/>
    <property type="molecule type" value="Genomic_DNA"/>
</dbReference>
<dbReference type="Pfam" id="PF12231">
    <property type="entry name" value="Rif1_N"/>
    <property type="match status" value="1"/>
</dbReference>
<evidence type="ECO:0000256" key="1">
    <source>
        <dbReference type="ARBA" id="ARBA00004123"/>
    </source>
</evidence>
<name>A0AAV5BFC7_ELECO</name>
<dbReference type="GO" id="GO:0000723">
    <property type="term" value="P:telomere maintenance"/>
    <property type="evidence" value="ECO:0007669"/>
    <property type="project" value="TreeGrafter"/>
</dbReference>
<keyword evidence="3" id="KW-0158">Chromosome</keyword>
<evidence type="ECO:0000256" key="3">
    <source>
        <dbReference type="ARBA" id="ARBA00022454"/>
    </source>
</evidence>
<accession>A0AAV5BFC7</accession>
<evidence type="ECO:0000313" key="8">
    <source>
        <dbReference type="EMBL" id="GJM85110.1"/>
    </source>
</evidence>